<evidence type="ECO:0000313" key="1">
    <source>
        <dbReference type="EMBL" id="KAJ7521296.1"/>
    </source>
</evidence>
<comment type="caution">
    <text evidence="1">The sequence shown here is derived from an EMBL/GenBank/DDBJ whole genome shotgun (WGS) entry which is preliminary data.</text>
</comment>
<organism evidence="1 2">
    <name type="scientific">Diphasiastrum complanatum</name>
    <name type="common">Issler's clubmoss</name>
    <name type="synonym">Lycopodium complanatum</name>
    <dbReference type="NCBI Taxonomy" id="34168"/>
    <lineage>
        <taxon>Eukaryota</taxon>
        <taxon>Viridiplantae</taxon>
        <taxon>Streptophyta</taxon>
        <taxon>Embryophyta</taxon>
        <taxon>Tracheophyta</taxon>
        <taxon>Lycopodiopsida</taxon>
        <taxon>Lycopodiales</taxon>
        <taxon>Lycopodiaceae</taxon>
        <taxon>Lycopodioideae</taxon>
        <taxon>Diphasiastrum</taxon>
    </lineage>
</organism>
<dbReference type="EMBL" id="CM055110">
    <property type="protein sequence ID" value="KAJ7521296.1"/>
    <property type="molecule type" value="Genomic_DNA"/>
</dbReference>
<accession>A0ACC2AV01</accession>
<dbReference type="Proteomes" id="UP001162992">
    <property type="component" value="Chromosome 19"/>
</dbReference>
<name>A0ACC2AV01_DIPCM</name>
<protein>
    <submittedName>
        <fullName evidence="1">Uncharacterized protein</fullName>
    </submittedName>
</protein>
<proteinExistence type="predicted"/>
<sequence length="310" mass="35389">MRNSTTKIAAFLCLCMIFGELSSPVKGQKVPVTTNLVGEFRSTTFEDSFTVLFGKENILVEDGNYTVRIALNNVSGAGFKSKRNYAYGFINAAIKLPRGYSAGVVTAFYTSNDDMYPNNHDELDFEFLGTVPGERHGLQTNIYLNGSVHTGREERLNLWFDPTAEYHNYSILWNQHQTVFFVDNIPIRRLMKNKYTLADYPTKPTSLYATIWDGSGWATDGGRYPVDYAKGPYEAFFTNFKLQGCEWHANQKWAACASSNETNQMMEVRDNYGLTPDQITGLEWVRKNYMIYSYCDDTQRYPKPLPECMS</sequence>
<keyword evidence="2" id="KW-1185">Reference proteome</keyword>
<gene>
    <name evidence="1" type="ORF">O6H91_19G046400</name>
</gene>
<reference evidence="2" key="1">
    <citation type="journal article" date="2024" name="Proc. Natl. Acad. Sci. U.S.A.">
        <title>Extraordinary preservation of gene collinearity over three hundred million years revealed in homosporous lycophytes.</title>
        <authorList>
            <person name="Li C."/>
            <person name="Wickell D."/>
            <person name="Kuo L.Y."/>
            <person name="Chen X."/>
            <person name="Nie B."/>
            <person name="Liao X."/>
            <person name="Peng D."/>
            <person name="Ji J."/>
            <person name="Jenkins J."/>
            <person name="Williams M."/>
            <person name="Shu S."/>
            <person name="Plott C."/>
            <person name="Barry K."/>
            <person name="Rajasekar S."/>
            <person name="Grimwood J."/>
            <person name="Han X."/>
            <person name="Sun S."/>
            <person name="Hou Z."/>
            <person name="He W."/>
            <person name="Dai G."/>
            <person name="Sun C."/>
            <person name="Schmutz J."/>
            <person name="Leebens-Mack J.H."/>
            <person name="Li F.W."/>
            <person name="Wang L."/>
        </authorList>
    </citation>
    <scope>NUCLEOTIDE SEQUENCE [LARGE SCALE GENOMIC DNA]</scope>
    <source>
        <strain evidence="2">cv. PW_Plant_1</strain>
    </source>
</reference>
<evidence type="ECO:0000313" key="2">
    <source>
        <dbReference type="Proteomes" id="UP001162992"/>
    </source>
</evidence>